<dbReference type="Gene3D" id="3.30.1360.120">
    <property type="entry name" value="Probable tRNA modification gtpase trme, domain 1"/>
    <property type="match status" value="1"/>
</dbReference>
<keyword evidence="6" id="KW-0963">Cytoplasm</keyword>
<comment type="similarity">
    <text evidence="1 6 7">Belongs to the TRAFAC class TrmE-Era-EngA-EngB-Septin-like GTPase superfamily. TrmE GTPase family.</text>
</comment>
<dbReference type="GO" id="GO:0002098">
    <property type="term" value="P:tRNA wobble uridine modification"/>
    <property type="evidence" value="ECO:0007669"/>
    <property type="project" value="TreeGrafter"/>
</dbReference>
<keyword evidence="6" id="KW-0479">Metal-binding</keyword>
<evidence type="ECO:0000313" key="9">
    <source>
        <dbReference type="EMBL" id="SNB68763.1"/>
    </source>
</evidence>
<keyword evidence="4 6" id="KW-0630">Potassium</keyword>
<dbReference type="Pfam" id="PF10396">
    <property type="entry name" value="TrmE_N"/>
    <property type="match status" value="1"/>
</dbReference>
<dbReference type="InterPro" id="IPR027266">
    <property type="entry name" value="TrmE/GcvT-like"/>
</dbReference>
<evidence type="ECO:0000259" key="8">
    <source>
        <dbReference type="PROSITE" id="PS51709"/>
    </source>
</evidence>
<dbReference type="GO" id="GO:0005525">
    <property type="term" value="F:GTP binding"/>
    <property type="evidence" value="ECO:0007669"/>
    <property type="project" value="UniProtKB-UniRule"/>
</dbReference>
<dbReference type="PANTHER" id="PTHR42714">
    <property type="entry name" value="TRNA MODIFICATION GTPASE GTPBP3"/>
    <property type="match status" value="1"/>
</dbReference>
<dbReference type="PANTHER" id="PTHR42714:SF2">
    <property type="entry name" value="TRNA MODIFICATION GTPASE GTPBP3, MITOCHONDRIAL"/>
    <property type="match status" value="1"/>
</dbReference>
<dbReference type="CDD" id="cd04164">
    <property type="entry name" value="trmE"/>
    <property type="match status" value="1"/>
</dbReference>
<dbReference type="InterPro" id="IPR027368">
    <property type="entry name" value="MnmE_dom2"/>
</dbReference>
<dbReference type="GO" id="GO:0030488">
    <property type="term" value="P:tRNA methylation"/>
    <property type="evidence" value="ECO:0007669"/>
    <property type="project" value="TreeGrafter"/>
</dbReference>
<keyword evidence="5 6" id="KW-0342">GTP-binding</keyword>
<dbReference type="SUPFAM" id="SSF103025">
    <property type="entry name" value="Folate-binding domain"/>
    <property type="match status" value="1"/>
</dbReference>
<dbReference type="SUPFAM" id="SSF116878">
    <property type="entry name" value="TrmE connector domain"/>
    <property type="match status" value="1"/>
</dbReference>
<feature type="binding site" evidence="6">
    <location>
        <position position="103"/>
    </location>
    <ligand>
        <name>(6S)-5-formyl-5,6,7,8-tetrahydrofolate</name>
        <dbReference type="ChEBI" id="CHEBI:57457"/>
    </ligand>
</feature>
<keyword evidence="3 6" id="KW-0547">Nucleotide-binding</keyword>
<comment type="subunit">
    <text evidence="6">Homodimer. Heterotetramer of two MnmE and two MnmG subunits.</text>
</comment>
<dbReference type="SUPFAM" id="SSF52540">
    <property type="entry name" value="P-loop containing nucleoside triphosphate hydrolases"/>
    <property type="match status" value="1"/>
</dbReference>
<evidence type="ECO:0000256" key="4">
    <source>
        <dbReference type="ARBA" id="ARBA00022958"/>
    </source>
</evidence>
<feature type="binding site" evidence="6">
    <location>
        <position position="215"/>
    </location>
    <ligand>
        <name>Mg(2+)</name>
        <dbReference type="ChEBI" id="CHEBI:18420"/>
    </ligand>
</feature>
<dbReference type="InterPro" id="IPR006073">
    <property type="entry name" value="GTP-bd"/>
</dbReference>
<dbReference type="HAMAP" id="MF_00379">
    <property type="entry name" value="GTPase_MnmE"/>
    <property type="match status" value="1"/>
</dbReference>
<feature type="binding site" evidence="6">
    <location>
        <position position="420"/>
    </location>
    <ligand>
        <name>(6S)-5-formyl-5,6,7,8-tetrahydrofolate</name>
        <dbReference type="ChEBI" id="CHEBI:57457"/>
    </ligand>
</feature>
<organism evidence="9 10">
    <name type="scientific">Arboricoccus pini</name>
    <dbReference type="NCBI Taxonomy" id="1963835"/>
    <lineage>
        <taxon>Bacteria</taxon>
        <taxon>Pseudomonadati</taxon>
        <taxon>Pseudomonadota</taxon>
        <taxon>Alphaproteobacteria</taxon>
        <taxon>Geminicoccales</taxon>
        <taxon>Geminicoccaceae</taxon>
        <taxon>Arboricoccus</taxon>
    </lineage>
</organism>
<accession>A0A212R9F9</accession>
<feature type="binding site" evidence="6">
    <location>
        <begin position="255"/>
        <end position="258"/>
    </location>
    <ligand>
        <name>GTP</name>
        <dbReference type="ChEBI" id="CHEBI:37565"/>
    </ligand>
</feature>
<dbReference type="NCBIfam" id="NF003661">
    <property type="entry name" value="PRK05291.1-3"/>
    <property type="match status" value="1"/>
</dbReference>
<reference evidence="9 10" key="1">
    <citation type="submission" date="2017-06" db="EMBL/GenBank/DDBJ databases">
        <authorList>
            <person name="Kim H.J."/>
            <person name="Triplett B.A."/>
        </authorList>
    </citation>
    <scope>NUCLEOTIDE SEQUENCE [LARGE SCALE GENOMIC DNA]</scope>
    <source>
        <strain evidence="9 10">B29T1</strain>
    </source>
</reference>
<feature type="binding site" evidence="6">
    <location>
        <position position="63"/>
    </location>
    <ligand>
        <name>(6S)-5-formyl-5,6,7,8-tetrahydrofolate</name>
        <dbReference type="ChEBI" id="CHEBI:57457"/>
    </ligand>
</feature>
<comment type="caution">
    <text evidence="6">Lacks conserved residue(s) required for the propagation of feature annotation.</text>
</comment>
<dbReference type="InterPro" id="IPR018948">
    <property type="entry name" value="GTP-bd_TrmE_N"/>
</dbReference>
<evidence type="ECO:0000256" key="3">
    <source>
        <dbReference type="ARBA" id="ARBA00022741"/>
    </source>
</evidence>
<dbReference type="GO" id="GO:0005737">
    <property type="term" value="C:cytoplasm"/>
    <property type="evidence" value="ECO:0007669"/>
    <property type="project" value="UniProtKB-SubCell"/>
</dbReference>
<keyword evidence="6" id="KW-0460">Magnesium</keyword>
<evidence type="ECO:0000256" key="2">
    <source>
        <dbReference type="ARBA" id="ARBA00022694"/>
    </source>
</evidence>
<dbReference type="NCBIfam" id="TIGR00231">
    <property type="entry name" value="small_GTP"/>
    <property type="match status" value="1"/>
</dbReference>
<feature type="binding site" evidence="6">
    <location>
        <position position="236"/>
    </location>
    <ligand>
        <name>Mg(2+)</name>
        <dbReference type="ChEBI" id="CHEBI:18420"/>
    </ligand>
</feature>
<feature type="binding site" evidence="6">
    <location>
        <position position="5"/>
    </location>
    <ligand>
        <name>(6S)-5-formyl-5,6,7,8-tetrahydrofolate</name>
        <dbReference type="ChEBI" id="CHEBI:57457"/>
    </ligand>
</feature>
<name>A0A212R9F9_9PROT</name>
<dbReference type="EC" id="3.6.-.-" evidence="6"/>
<dbReference type="Pfam" id="PF01926">
    <property type="entry name" value="MMR_HSR1"/>
    <property type="match status" value="1"/>
</dbReference>
<dbReference type="InterPro" id="IPR005225">
    <property type="entry name" value="Small_GTP-bd"/>
</dbReference>
<keyword evidence="2 6" id="KW-0819">tRNA processing</keyword>
<proteinExistence type="inferred from homology"/>
<comment type="subcellular location">
    <subcellularLocation>
        <location evidence="6">Cytoplasm</location>
    </subcellularLocation>
</comment>
<feature type="binding site" evidence="6">
    <location>
        <begin position="211"/>
        <end position="216"/>
    </location>
    <ligand>
        <name>GTP</name>
        <dbReference type="ChEBI" id="CHEBI:37565"/>
    </ligand>
</feature>
<evidence type="ECO:0000313" key="10">
    <source>
        <dbReference type="Proteomes" id="UP000197065"/>
    </source>
</evidence>
<dbReference type="Pfam" id="PF12631">
    <property type="entry name" value="MnmE_helical"/>
    <property type="match status" value="1"/>
</dbReference>
<dbReference type="NCBIfam" id="TIGR00450">
    <property type="entry name" value="mnmE_trmE_thdF"/>
    <property type="match status" value="1"/>
</dbReference>
<dbReference type="InterPro" id="IPR027417">
    <property type="entry name" value="P-loop_NTPase"/>
</dbReference>
<dbReference type="GO" id="GO:0046872">
    <property type="term" value="F:metal ion binding"/>
    <property type="evidence" value="ECO:0007669"/>
    <property type="project" value="UniProtKB-KW"/>
</dbReference>
<dbReference type="AlphaFoldDB" id="A0A212R9F9"/>
<evidence type="ECO:0000256" key="5">
    <source>
        <dbReference type="ARBA" id="ARBA00023134"/>
    </source>
</evidence>
<evidence type="ECO:0000256" key="1">
    <source>
        <dbReference type="ARBA" id="ARBA00011043"/>
    </source>
</evidence>
<dbReference type="EMBL" id="FYEH01000006">
    <property type="protein sequence ID" value="SNB68763.1"/>
    <property type="molecule type" value="Genomic_DNA"/>
</dbReference>
<dbReference type="GO" id="GO:0003924">
    <property type="term" value="F:GTPase activity"/>
    <property type="evidence" value="ECO:0007669"/>
    <property type="project" value="UniProtKB-UniRule"/>
</dbReference>
<gene>
    <name evidence="6" type="primary">mnmE</name>
    <name evidence="6" type="synonym">trmE</name>
    <name evidence="9" type="ORF">SAMN07250955_106238</name>
</gene>
<comment type="cofactor">
    <cofactor evidence="6">
        <name>K(+)</name>
        <dbReference type="ChEBI" id="CHEBI:29103"/>
    </cofactor>
    <text evidence="6">Binds 1 potassium ion per subunit.</text>
</comment>
<dbReference type="PROSITE" id="PS51709">
    <property type="entry name" value="G_TRME"/>
    <property type="match status" value="1"/>
</dbReference>
<dbReference type="InterPro" id="IPR025867">
    <property type="entry name" value="MnmE_helical"/>
</dbReference>
<protein>
    <recommendedName>
        <fullName evidence="6">tRNA modification GTPase MnmE</fullName>
        <ecNumber evidence="6">3.6.-.-</ecNumber>
    </recommendedName>
</protein>
<comment type="function">
    <text evidence="6">Exhibits a very high intrinsic GTPase hydrolysis rate. Involved in the addition of a carboxymethylaminomethyl (cmnm) group at the wobble position (U34) of certain tRNAs, forming tRNA-cmnm(5)s(2)U34.</text>
</comment>
<feature type="domain" description="TrmE-type G" evidence="8">
    <location>
        <begin position="201"/>
        <end position="343"/>
    </location>
</feature>
<dbReference type="CDD" id="cd14858">
    <property type="entry name" value="TrmE_N"/>
    <property type="match status" value="1"/>
</dbReference>
<dbReference type="InterPro" id="IPR031168">
    <property type="entry name" value="G_TrmE"/>
</dbReference>
<keyword evidence="10" id="KW-1185">Reference proteome</keyword>
<evidence type="ECO:0000256" key="7">
    <source>
        <dbReference type="RuleBase" id="RU003313"/>
    </source>
</evidence>
<dbReference type="Proteomes" id="UP000197065">
    <property type="component" value="Unassembled WGS sequence"/>
</dbReference>
<sequence>MAVLRISGPDAFDVAARLTHAPLPPPRRAALRRFHTLDGDAVDRGLLILFPAPGSFTGECIAELHLHGSQGVLRALSQTFGSLPGLRPAGPGEFTRRAFLNGRVDLTQVEALADLISAETALQARLATRQLDGHFGRQVKAWHGCVLEALARTEAMIDFAAEQADVDAALPPALRAELSAAAQDMRSLASGAGAAERLRQGIVVAVIGPPNSGKSSLVNALVRRDVAIVSEMPGTTRDVIEVQLDLEGIPVTVLDTAGLRESDDPVELEGIKRAKARAEAADIRLLLLTADAPMPVDLPKADLLIRSKIDLCRVRMPSTELGVSCRTGEGLAALERAIAAAIRPLLPAEDAGLLVRERHRQLLEEAAQALAAHADSLEGGDLGLACEDLRVAMRALGAIDGRVTVEDLLDRIFSTFCVGK</sequence>
<dbReference type="InterPro" id="IPR004520">
    <property type="entry name" value="GTPase_MnmE"/>
</dbReference>
<evidence type="ECO:0000256" key="6">
    <source>
        <dbReference type="HAMAP-Rule" id="MF_00379"/>
    </source>
</evidence>
<keyword evidence="6" id="KW-0378">Hydrolase</keyword>
<dbReference type="Gene3D" id="1.20.120.430">
    <property type="entry name" value="tRNA modification GTPase MnmE domain 2"/>
    <property type="match status" value="1"/>
</dbReference>
<feature type="binding site" evidence="6">
    <location>
        <begin position="230"/>
        <end position="236"/>
    </location>
    <ligand>
        <name>GTP</name>
        <dbReference type="ChEBI" id="CHEBI:37565"/>
    </ligand>
</feature>
<dbReference type="Gene3D" id="3.40.50.300">
    <property type="entry name" value="P-loop containing nucleotide triphosphate hydrolases"/>
    <property type="match status" value="1"/>
</dbReference>